<feature type="compositionally biased region" description="Polar residues" evidence="2">
    <location>
        <begin position="1447"/>
        <end position="1460"/>
    </location>
</feature>
<feature type="compositionally biased region" description="Basic and acidic residues" evidence="2">
    <location>
        <begin position="1165"/>
        <end position="1189"/>
    </location>
</feature>
<feature type="region of interest" description="Disordered" evidence="2">
    <location>
        <begin position="1997"/>
        <end position="2073"/>
    </location>
</feature>
<feature type="compositionally biased region" description="Low complexity" evidence="2">
    <location>
        <begin position="2123"/>
        <end position="2138"/>
    </location>
</feature>
<feature type="region of interest" description="Disordered" evidence="2">
    <location>
        <begin position="1"/>
        <end position="287"/>
    </location>
</feature>
<feature type="compositionally biased region" description="Low complexity" evidence="2">
    <location>
        <begin position="764"/>
        <end position="774"/>
    </location>
</feature>
<feature type="compositionally biased region" description="Basic residues" evidence="2">
    <location>
        <begin position="1424"/>
        <end position="1437"/>
    </location>
</feature>
<feature type="compositionally biased region" description="Basic and acidic residues" evidence="2">
    <location>
        <begin position="933"/>
        <end position="943"/>
    </location>
</feature>
<feature type="compositionally biased region" description="Basic and acidic residues" evidence="2">
    <location>
        <begin position="415"/>
        <end position="425"/>
    </location>
</feature>
<organism evidence="4">
    <name type="scientific">Phallusia mammillata</name>
    <dbReference type="NCBI Taxonomy" id="59560"/>
    <lineage>
        <taxon>Eukaryota</taxon>
        <taxon>Metazoa</taxon>
        <taxon>Chordata</taxon>
        <taxon>Tunicata</taxon>
        <taxon>Ascidiacea</taxon>
        <taxon>Phlebobranchia</taxon>
        <taxon>Ascidiidae</taxon>
        <taxon>Phallusia</taxon>
    </lineage>
</organism>
<feature type="compositionally biased region" description="Basic residues" evidence="2">
    <location>
        <begin position="1218"/>
        <end position="1228"/>
    </location>
</feature>
<feature type="compositionally biased region" description="Polar residues" evidence="2">
    <location>
        <begin position="2203"/>
        <end position="2214"/>
    </location>
</feature>
<feature type="compositionally biased region" description="Polar residues" evidence="2">
    <location>
        <begin position="862"/>
        <end position="871"/>
    </location>
</feature>
<feature type="compositionally biased region" description="Basic and acidic residues" evidence="2">
    <location>
        <begin position="734"/>
        <end position="750"/>
    </location>
</feature>
<feature type="compositionally biased region" description="Polar residues" evidence="2">
    <location>
        <begin position="182"/>
        <end position="193"/>
    </location>
</feature>
<feature type="compositionally biased region" description="Polar residues" evidence="2">
    <location>
        <begin position="1962"/>
        <end position="1971"/>
    </location>
</feature>
<dbReference type="Pfam" id="PF07001">
    <property type="entry name" value="BAT2_N"/>
    <property type="match status" value="1"/>
</dbReference>
<feature type="region of interest" description="Disordered" evidence="2">
    <location>
        <begin position="2351"/>
        <end position="2381"/>
    </location>
</feature>
<feature type="compositionally biased region" description="Polar residues" evidence="2">
    <location>
        <begin position="1266"/>
        <end position="1276"/>
    </location>
</feature>
<feature type="compositionally biased region" description="Polar residues" evidence="2">
    <location>
        <begin position="2810"/>
        <end position="2839"/>
    </location>
</feature>
<feature type="compositionally biased region" description="Basic and acidic residues" evidence="2">
    <location>
        <begin position="609"/>
        <end position="622"/>
    </location>
</feature>
<feature type="compositionally biased region" description="Basic and acidic residues" evidence="2">
    <location>
        <begin position="1198"/>
        <end position="1217"/>
    </location>
</feature>
<feature type="domain" description="BAT2 N-terminal" evidence="3">
    <location>
        <begin position="6"/>
        <end position="193"/>
    </location>
</feature>
<feature type="compositionally biased region" description="Low complexity" evidence="2">
    <location>
        <begin position="2362"/>
        <end position="2380"/>
    </location>
</feature>
<feature type="compositionally biased region" description="Polar residues" evidence="2">
    <location>
        <begin position="63"/>
        <end position="74"/>
    </location>
</feature>
<evidence type="ECO:0000256" key="1">
    <source>
        <dbReference type="ARBA" id="ARBA00022553"/>
    </source>
</evidence>
<dbReference type="EMBL" id="LR789338">
    <property type="protein sequence ID" value="CAB3265200.1"/>
    <property type="molecule type" value="mRNA"/>
</dbReference>
<feature type="compositionally biased region" description="Polar residues" evidence="2">
    <location>
        <begin position="2003"/>
        <end position="2012"/>
    </location>
</feature>
<feature type="compositionally biased region" description="Low complexity" evidence="2">
    <location>
        <begin position="127"/>
        <end position="146"/>
    </location>
</feature>
<name>A0A6F9DQ91_9ASCI</name>
<feature type="compositionally biased region" description="Basic and acidic residues" evidence="2">
    <location>
        <begin position="2889"/>
        <end position="2902"/>
    </location>
</feature>
<feature type="region of interest" description="Disordered" evidence="2">
    <location>
        <begin position="1654"/>
        <end position="1679"/>
    </location>
</feature>
<feature type="compositionally biased region" description="Basic and acidic residues" evidence="2">
    <location>
        <begin position="523"/>
        <end position="552"/>
    </location>
</feature>
<evidence type="ECO:0000259" key="3">
    <source>
        <dbReference type="Pfam" id="PF07001"/>
    </source>
</evidence>
<feature type="compositionally biased region" description="Basic and acidic residues" evidence="2">
    <location>
        <begin position="561"/>
        <end position="590"/>
    </location>
</feature>
<feature type="region of interest" description="Disordered" evidence="2">
    <location>
        <begin position="396"/>
        <end position="1541"/>
    </location>
</feature>
<evidence type="ECO:0000313" key="4">
    <source>
        <dbReference type="EMBL" id="CAB3265200.1"/>
    </source>
</evidence>
<feature type="region of interest" description="Disordered" evidence="2">
    <location>
        <begin position="2810"/>
        <end position="2857"/>
    </location>
</feature>
<feature type="compositionally biased region" description="Polar residues" evidence="2">
    <location>
        <begin position="1328"/>
        <end position="1348"/>
    </location>
</feature>
<feature type="region of interest" description="Disordered" evidence="2">
    <location>
        <begin position="344"/>
        <end position="383"/>
    </location>
</feature>
<feature type="compositionally biased region" description="Polar residues" evidence="2">
    <location>
        <begin position="921"/>
        <end position="932"/>
    </location>
</feature>
<feature type="compositionally biased region" description="Polar residues" evidence="2">
    <location>
        <begin position="1397"/>
        <end position="1406"/>
    </location>
</feature>
<feature type="compositionally biased region" description="Low complexity" evidence="2">
    <location>
        <begin position="91"/>
        <end position="106"/>
    </location>
</feature>
<feature type="region of interest" description="Disordered" evidence="2">
    <location>
        <begin position="1750"/>
        <end position="1772"/>
    </location>
</feature>
<feature type="region of interest" description="Disordered" evidence="2">
    <location>
        <begin position="2116"/>
        <end position="2149"/>
    </location>
</feature>
<feature type="compositionally biased region" description="Low complexity" evidence="2">
    <location>
        <begin position="707"/>
        <end position="716"/>
    </location>
</feature>
<dbReference type="InterPro" id="IPR009738">
    <property type="entry name" value="BAT2_N"/>
</dbReference>
<feature type="compositionally biased region" description="Polar residues" evidence="2">
    <location>
        <begin position="1910"/>
        <end position="1923"/>
    </location>
</feature>
<sequence length="3008" mass="332747">MSTGFGVNKGKDGKYNTLNLTQYKGRSTDSSKPSGSSGVRHGLQSLGKVASTRRVPPPASLPSLKSENLGNDPNINLVPKDGSGWASKNDPSSQTSTPQTQQETQPKSATVTYSQQAQYQTPSQPTSVSRNQNSSNPPQTSSASQPMWGSSRHAQLGNKVSAAAGGGQARGTTHFSDDFPTLSDTQKEQQSGQGDDPTREQQYGPGPSLRPQNVASWREGGGRNLPPPPVNEAQVVSEENKKLEQHTQSAHAMMKSSHLQHSFEGSELNQGQSMVRPMGQPPRQPQHYPPNMMPPYMYNRFQHPGMAPPVPGARYAVGLQQRMRYPPYVNMNDPRYRSMMMAAQQQTSQGDSTELSGMNPQSNMKDFDKLDTEDDDGGWATMHGEVDYGEKLVFSDDEEGNSSKSRKSSMQDNPQQEHSEHKDSTHVTSQAWGASQSGGMDVHPMPAWSQPGFYRMYPEHSDARSNKPQPPYEKRLPPQGQMFPGPPIQHQQMYSRHPMPVGQRFQRPMSSEIPVSRASPNGEDEHWRKSEKGEALERARKRKEEEEKRMELARSSYTPENKMRQQFEGMQLDRERQQHFAAESHDDAHKQWSKFENIDVPAAVHRGRRTESESSEDRRLAWQERPPGDGFGGNYRPTPHPSGSQGRNLPPRLAQQRQERLGQRSSQMAVDQSWSSSVQPQGTRPSIMKRERKESEDSEDPQKGSRSRQLSESSQSFGRATPDDERNLYQAQEINRRDARKVVEGQRLYDNRSPSVGDQRLLDSGTSKSSTSRQSSRDTNVSTNDSRRGSLKTLLTRTDSGSRSVTKRGSNQYEKNEEHRQQETVRPRRMDNKVKMRDFRVESDDEDVPMTTSKTDGRNKKSGFQQSSNDPFTEHKIWNNDKTNKPIATVLPSTTTNTMTRSEPKKRDPVTKSITRDVVSVQPTTSIHAESNVTDRENRERNRSHNLGKGSKRDLHDRRTTKFDSYTADVESEDSGGYSGKSSSRTSDYHSERTRETAHRGDKYSDRDRKDTRGPPHQRRGEKSSDNRYRQNEQRYKRESKEQKYDSRRESQDNKGRSTQAARKAESLKIDSDKQLQKEKQLTDNVKATSAETKQKPLPAPPATNIWEERKKQMQKEVKPDKNFTYIPTEEDRKRTLKETAPVISLDDAEGKPPADYPAKSKSSNWEKADHIIEDSDRKAERPFRDNSYRRGSSHMSSRGDRRGVDRYASERYDRRGGRGRGRSRGIRGRGGGVPVTEKISSAPRGRGQRRGARSAPNRGYDYTHSYPSTRSSNKYNDNTDSYDDEEYSSESEDDTRFVGRRRKEASTDESYSDNSESERPSKLVAKPSNTNKNTKQTKASEDTSSTFVARGEPSRRGRGRGAMSSSYRGRGRPSANGVKNLTPPQTASGRGRRADNNQYQDTNRVAKNVERGPFGPGAEDRRKHGSRSNDKRKRKSKPDQPPRFKNSVTAKKSGNSEGTKSVGPVFHRAEGAQQPSSDVDWETASEDNSTDYRKTATKTLAAEALRDIQTRNIHPRSQSRKGGRGGKGETREHHRSESDLLSAIDNQVYVLHTVDYTDPSAIEGAIRDASASQHDKAKKLEDDQKAKNKELFRRYDLHNYAGVVNVDDLPDVSAQRRLQDDLNLSEDMLTAVLDSTPTVDKDDEDGFTPVLSKRAQKKKQENIRKKHKEGQAGENYRKQRMEQQRQTKHKLIAKSLNGLKSGSSGSVKQTISTTTVSTLPGDHWLTPIDTWEPLDTKKKVQADGVEPVISQHDSGVESSVPSSQRSSPGTEAKLSFSQFATTMTSTSVITSICNHDIPIIGQLGQHSADLMHPSPNMDLPSNDLVSPFLDSPTRRAVNPIGPIGNERLKTQKRSDSVENITSLFHQETNVISFIADEPDENPGQQASSGFFTPDDLRSSTFSPFGEPPNTLSDHSQQFQGFQTPEFPDSSVTPEVSHDVPSSSYHLGDFPHSAAANDLSRSRNSTASNESFASHAVKRNNFGNIGPIQQSTTLAKFADTHSPEVSSSSNASLGHKAGAYPDSETLEDMTLTPPNTANTNVTHSTVSLEGPIPAPIPMPPTHTPTNKQGLDTDAKNGIRQARDVNPSASVASELGLLTPTSPSLDFNLKMESARKAWENMPESSSGSSQQQSMNQSESHSFHTSTEVTQMNENSIPHTSVPSMSSVTLSVTKSSEWKPRHLANVSSTSSTDDSSWTQTVQQTAVSQMSTPETQENTISLAATSSITEATMSMHTSAYGGMDTTGSSITTQQQSLQVASQYSNNPYMYMDVQQSQLMQHGQRLVQGSQSALYQQPISTTSLATNLQQMQQIYNNYPPEFAQSLYSAPGYNSLSQQHQSPAYNTQAYLASNAMGSPAAPMKSGQQQPQQSQQPQAATLQQASVRSGGLSANYGAASASAVPGLGQQGNISSTQLAIPRPHSGAPSPAQQLYLPIVEQNRVATQGSSVALVNQPLNIAPRAQSTSFYSQLNQATGTNYYNPQSQLRQTPYQQTAMHVSQPFQQNMYPQSIKPISPTPTPTNQLGLEHTAGLNANMQSSYAPIAPPNQRLRSETDYNLPNYQTKTQQHSATKMPPPPYQGAFGAMKSTMPSSASFGSVKSAQSMYVPSAMIGTQEHMSSAQLQMQKYSMSNTAASSTVVKPAVGQLSGDWNKAPTSQQYRGSSVQGILSRPYSSSGESMYQHSPAAQSSFMAPKPNEMSASNMGLTFPMQNQQQMQSYNAAPSWNQKLVSPQAASMPSPHSGAGILGKAPPRPVMPVMAPQRFTVAQPFQSNMISPQQAQGYRSQMPYQVKQMPSSGMKMQQSTSQFAPIHDSLSMSQGHQPLTQQKQNKTMGSKPMTSSTKTPPVPTLVRGSGSNLVGKKPTYMPEEVVKSNQANERANLLQSLSAFFPEKATKAEDSSSEEKGTDWSTQVANSSPLPKRKPGMRHPGVDKRKLMNRSDRTMEDKMKRSGPIGATKGVVKRPQKNEYEYENENGNDSTKKTEVDTEQIAASTKKLTLADTQPKKGETAKIK</sequence>
<feature type="compositionally biased region" description="Polar residues" evidence="2">
    <location>
        <begin position="347"/>
        <end position="364"/>
    </location>
</feature>
<evidence type="ECO:0000256" key="2">
    <source>
        <dbReference type="SAM" id="MobiDB-lite"/>
    </source>
</evidence>
<feature type="compositionally biased region" description="Polar residues" evidence="2">
    <location>
        <begin position="2032"/>
        <end position="2047"/>
    </location>
</feature>
<accession>A0A6F9DQ91</accession>
<feature type="compositionally biased region" description="Basic and acidic residues" evidence="2">
    <location>
        <begin position="1107"/>
        <end position="1122"/>
    </location>
</feature>
<feature type="region of interest" description="Disordered" evidence="2">
    <location>
        <begin position="1877"/>
        <end position="1971"/>
    </location>
</feature>
<dbReference type="GO" id="GO:0030154">
    <property type="term" value="P:cell differentiation"/>
    <property type="evidence" value="ECO:0007669"/>
    <property type="project" value="TreeGrafter"/>
</dbReference>
<feature type="compositionally biased region" description="Polar residues" evidence="2">
    <location>
        <begin position="1930"/>
        <end position="1945"/>
    </location>
</feature>
<feature type="compositionally biased region" description="Basic and acidic residues" evidence="2">
    <location>
        <begin position="1659"/>
        <end position="1679"/>
    </location>
</feature>
<feature type="compositionally biased region" description="Basic and acidic residues" evidence="2">
    <location>
        <begin position="1527"/>
        <end position="1539"/>
    </location>
</feature>
<feature type="compositionally biased region" description="Polar residues" evidence="2">
    <location>
        <begin position="793"/>
        <end position="813"/>
    </location>
</feature>
<gene>
    <name evidence="4" type="primary">Prrc2c-001</name>
</gene>
<feature type="compositionally biased region" description="Polar residues" evidence="2">
    <location>
        <begin position="1083"/>
        <end position="1092"/>
    </location>
</feature>
<feature type="region of interest" description="Disordered" evidence="2">
    <location>
        <begin position="2181"/>
        <end position="2214"/>
    </location>
</feature>
<feature type="compositionally biased region" description="Polar residues" evidence="2">
    <location>
        <begin position="2903"/>
        <end position="2913"/>
    </location>
</feature>
<feature type="compositionally biased region" description="Basic and acidic residues" evidence="2">
    <location>
        <begin position="2998"/>
        <end position="3008"/>
    </location>
</feature>
<feature type="compositionally biased region" description="Polar residues" evidence="2">
    <location>
        <begin position="107"/>
        <end position="126"/>
    </location>
</feature>
<feature type="compositionally biased region" description="Low complexity" evidence="2">
    <location>
        <begin position="1757"/>
        <end position="1770"/>
    </location>
</feature>
<feature type="compositionally biased region" description="Polar residues" evidence="2">
    <location>
        <begin position="891"/>
        <end position="901"/>
    </location>
</feature>
<feature type="compositionally biased region" description="Basic and acidic residues" evidence="2">
    <location>
        <begin position="951"/>
        <end position="962"/>
    </location>
</feature>
<proteinExistence type="evidence at transcript level"/>
<feature type="compositionally biased region" description="Polar residues" evidence="2">
    <location>
        <begin position="426"/>
        <end position="438"/>
    </location>
</feature>
<feature type="compositionally biased region" description="Low complexity" evidence="2">
    <location>
        <begin position="2184"/>
        <end position="2202"/>
    </location>
</feature>
<feature type="compositionally biased region" description="Basic and acidic residues" evidence="2">
    <location>
        <begin position="872"/>
        <end position="884"/>
    </location>
</feature>
<feature type="compositionally biased region" description="Basic and acidic residues" evidence="2">
    <location>
        <begin position="1063"/>
        <end position="1082"/>
    </location>
</feature>
<dbReference type="PANTHER" id="PTHR14038">
    <property type="entry name" value="BAT2 HLA-B-ASSOCIATED TRANSCRIPT 2"/>
    <property type="match status" value="1"/>
</dbReference>
<feature type="compositionally biased region" description="Basic and acidic residues" evidence="2">
    <location>
        <begin position="987"/>
        <end position="1056"/>
    </location>
</feature>
<feature type="compositionally biased region" description="Basic and acidic residues" evidence="2">
    <location>
        <begin position="814"/>
        <end position="842"/>
    </location>
</feature>
<protein>
    <submittedName>
        <fullName evidence="4">Protein PRRC2C</fullName>
    </submittedName>
</protein>
<feature type="compositionally biased region" description="Basic residues" evidence="2">
    <location>
        <begin position="1514"/>
        <end position="1525"/>
    </location>
</feature>
<feature type="compositionally biased region" description="Polar residues" evidence="2">
    <location>
        <begin position="663"/>
        <end position="684"/>
    </location>
</feature>
<dbReference type="InterPro" id="IPR033184">
    <property type="entry name" value="PRRC2"/>
</dbReference>
<keyword evidence="1" id="KW-0597">Phosphoprotein</keyword>
<feature type="compositionally biased region" description="Acidic residues" evidence="2">
    <location>
        <begin position="1480"/>
        <end position="1490"/>
    </location>
</feature>
<dbReference type="PANTHER" id="PTHR14038:SF0">
    <property type="entry name" value="LP18708P"/>
    <property type="match status" value="1"/>
</dbReference>
<feature type="compositionally biased region" description="Polar residues" evidence="2">
    <location>
        <begin position="1378"/>
        <end position="1389"/>
    </location>
</feature>
<feature type="compositionally biased region" description="Acidic residues" evidence="2">
    <location>
        <begin position="1281"/>
        <end position="1294"/>
    </location>
</feature>
<reference evidence="4" key="1">
    <citation type="submission" date="2020-04" db="EMBL/GenBank/DDBJ databases">
        <authorList>
            <person name="Neveu A P."/>
        </authorList>
    </citation>
    <scope>NUCLEOTIDE SEQUENCE</scope>
    <source>
        <tissue evidence="4">Whole embryo</tissue>
    </source>
</reference>
<feature type="compositionally biased region" description="Pro residues" evidence="2">
    <location>
        <begin position="2052"/>
        <end position="2062"/>
    </location>
</feature>
<feature type="compositionally biased region" description="Basic and acidic residues" evidence="2">
    <location>
        <begin position="2924"/>
        <end position="2944"/>
    </location>
</feature>
<feature type="compositionally biased region" description="Basic and acidic residues" evidence="2">
    <location>
        <begin position="688"/>
        <end position="703"/>
    </location>
</feature>
<feature type="compositionally biased region" description="Low complexity" evidence="2">
    <location>
        <begin position="28"/>
        <end position="38"/>
    </location>
</feature>
<feature type="region of interest" description="Disordered" evidence="2">
    <location>
        <begin position="2889"/>
        <end position="3008"/>
    </location>
</feature>